<dbReference type="RefSeq" id="XP_018263240.1">
    <property type="nucleotide sequence ID" value="XM_018408029.1"/>
</dbReference>
<evidence type="ECO:0000256" key="1">
    <source>
        <dbReference type="ARBA" id="ARBA00022630"/>
    </source>
</evidence>
<reference evidence="7" key="2">
    <citation type="submission" date="2013-07" db="EMBL/GenBank/DDBJ databases">
        <authorList>
            <consortium name="The Broad Institute Genome Sequencing Platform"/>
            <person name="Cuomo C."/>
            <person name="Litvintseva A."/>
            <person name="Chen Y."/>
            <person name="Heitman J."/>
            <person name="Sun S."/>
            <person name="Springer D."/>
            <person name="Dromer F."/>
            <person name="Young S.K."/>
            <person name="Zeng Q."/>
            <person name="Gargeya S."/>
            <person name="Fitzgerald M."/>
            <person name="Abouelleil A."/>
            <person name="Alvarado L."/>
            <person name="Berlin A.M."/>
            <person name="Chapman S.B."/>
            <person name="Dewar J."/>
            <person name="Goldberg J."/>
            <person name="Griggs A."/>
            <person name="Gujja S."/>
            <person name="Hansen M."/>
            <person name="Howarth C."/>
            <person name="Imamovic A."/>
            <person name="Larimer J."/>
            <person name="McCowan C."/>
            <person name="Murphy C."/>
            <person name="Pearson M."/>
            <person name="Priest M."/>
            <person name="Roberts A."/>
            <person name="Saif S."/>
            <person name="Shea T."/>
            <person name="Sykes S."/>
            <person name="Wortman J."/>
            <person name="Nusbaum C."/>
            <person name="Birren B."/>
        </authorList>
    </citation>
    <scope>NUCLEOTIDE SEQUENCE</scope>
    <source>
        <strain evidence="7">CBS 10117</strain>
    </source>
</reference>
<dbReference type="PRINTS" id="PR00420">
    <property type="entry name" value="RNGMNOXGNASE"/>
</dbReference>
<evidence type="ECO:0000256" key="2">
    <source>
        <dbReference type="ARBA" id="ARBA00022827"/>
    </source>
</evidence>
<proteinExistence type="predicted"/>
<dbReference type="PANTHER" id="PTHR46972:SF1">
    <property type="entry name" value="FAD DEPENDENT OXIDOREDUCTASE DOMAIN-CONTAINING PROTEIN"/>
    <property type="match status" value="1"/>
</dbReference>
<dbReference type="PANTHER" id="PTHR46972">
    <property type="entry name" value="MONOOXYGENASE ASQM-RELATED"/>
    <property type="match status" value="1"/>
</dbReference>
<dbReference type="EMBL" id="KI894031">
    <property type="protein sequence ID" value="OBR85398.1"/>
    <property type="molecule type" value="Genomic_DNA"/>
</dbReference>
<protein>
    <submittedName>
        <fullName evidence="6">Monooxygenase</fullName>
    </submittedName>
</protein>
<gene>
    <name evidence="6" type="ORF">I303_04733</name>
    <name evidence="7" type="ORF">I303_104292</name>
</gene>
<dbReference type="KEGG" id="kdj:28968432"/>
<dbReference type="Pfam" id="PF01494">
    <property type="entry name" value="FAD_binding_3"/>
    <property type="match status" value="1"/>
</dbReference>
<evidence type="ECO:0000256" key="3">
    <source>
        <dbReference type="ARBA" id="ARBA00023002"/>
    </source>
</evidence>
<dbReference type="SUPFAM" id="SSF51905">
    <property type="entry name" value="FAD/NAD(P)-binding domain"/>
    <property type="match status" value="1"/>
</dbReference>
<dbReference type="VEuPathDB" id="FungiDB:I303_04733"/>
<reference evidence="6" key="1">
    <citation type="submission" date="2013-07" db="EMBL/GenBank/DDBJ databases">
        <title>The Genome Sequence of Cryptococcus dejecticola CBS10117.</title>
        <authorList>
            <consortium name="The Broad Institute Genome Sequencing Platform"/>
            <person name="Cuomo C."/>
            <person name="Litvintseva A."/>
            <person name="Chen Y."/>
            <person name="Heitman J."/>
            <person name="Sun S."/>
            <person name="Springer D."/>
            <person name="Dromer F."/>
            <person name="Young S.K."/>
            <person name="Zeng Q."/>
            <person name="Gargeya S."/>
            <person name="Fitzgerald M."/>
            <person name="Abouelleil A."/>
            <person name="Alvarado L."/>
            <person name="Berlin A.M."/>
            <person name="Chapman S.B."/>
            <person name="Dewar J."/>
            <person name="Goldberg J."/>
            <person name="Griggs A."/>
            <person name="Gujja S."/>
            <person name="Hansen M."/>
            <person name="Howarth C."/>
            <person name="Imamovic A."/>
            <person name="Larimer J."/>
            <person name="McCowan C."/>
            <person name="Murphy C."/>
            <person name="Pearson M."/>
            <person name="Priest M."/>
            <person name="Roberts A."/>
            <person name="Saif S."/>
            <person name="Shea T."/>
            <person name="Sykes S."/>
            <person name="Wortman J."/>
            <person name="Nusbaum C."/>
            <person name="Birren B."/>
        </authorList>
    </citation>
    <scope>NUCLEOTIDE SEQUENCE [LARGE SCALE GENOMIC DNA]</scope>
    <source>
        <strain evidence="6">CBS 10117</strain>
    </source>
</reference>
<evidence type="ECO:0000259" key="5">
    <source>
        <dbReference type="Pfam" id="PF01494"/>
    </source>
</evidence>
<evidence type="ECO:0000256" key="4">
    <source>
        <dbReference type="ARBA" id="ARBA00023033"/>
    </source>
</evidence>
<dbReference type="GO" id="GO:0004497">
    <property type="term" value="F:monooxygenase activity"/>
    <property type="evidence" value="ECO:0007669"/>
    <property type="project" value="UniProtKB-KW"/>
</dbReference>
<reference evidence="7" key="3">
    <citation type="submission" date="2024-02" db="EMBL/GenBank/DDBJ databases">
        <title>Comparative genomics of Cryptococcus and Kwoniella reveals pathogenesis evolution and contrasting modes of karyotype evolution via chromosome fusion or intercentromeric recombination.</title>
        <authorList>
            <person name="Coelho M.A."/>
            <person name="David-Palma M."/>
            <person name="Shea T."/>
            <person name="Bowers K."/>
            <person name="McGinley-Smith S."/>
            <person name="Mohammad A.W."/>
            <person name="Gnirke A."/>
            <person name="Yurkov A.M."/>
            <person name="Nowrousian M."/>
            <person name="Sun S."/>
            <person name="Cuomo C.A."/>
            <person name="Heitman J."/>
        </authorList>
    </citation>
    <scope>NUCLEOTIDE SEQUENCE</scope>
    <source>
        <strain evidence="7">CBS 10117</strain>
    </source>
</reference>
<keyword evidence="3" id="KW-0560">Oxidoreductase</keyword>
<accession>A0A1A6A5R2</accession>
<name>A0A1A6A5R2_9TREE</name>
<dbReference type="InterPro" id="IPR002938">
    <property type="entry name" value="FAD-bd"/>
</dbReference>
<keyword evidence="8" id="KW-1185">Reference proteome</keyword>
<dbReference type="OrthoDB" id="655030at2759"/>
<evidence type="ECO:0000313" key="7">
    <source>
        <dbReference type="EMBL" id="WWC61707.1"/>
    </source>
</evidence>
<sequence>MSSTQPVVIIGAGPSGLLLAKYLEQNQIPVVVYEGDPHANHRPQGGTLDLHEDTGLLALKETHLLEEASTMMRIEGEAMKVVDKSGKVWLDENVPEESEASADTKNVPVGEIRGRPEIDRTDLRNLLIKSLSPSTIKWDHRITSVTALSPSSYQITFVDKPTITTPYLVGADGTFSLVRPLLHDLKPDYSGISMYELEILPSNLTPALEQYIGKGALIVLDDGKALMPQMNSGRKCKIYLALKVPFDWQKENPLPDTNKREWLVNLFNGWLPQAKEIIMASQEDSIGQRKIYQFDPELTWDTDKTGVTIMGDAAHAMSPFAGEGVNQALADALLLGQTLVPLFRPQPQSLKSASLPPFPLSLLPISPPSPSLERPTPLVEPHTSDLHKALRGFEKKMMLRAKVEMKGSKENMDMFFGDEPARHLAEMLTFHGRVGMVLGWLSWPVDKIKGLFSP</sequence>
<keyword evidence="2" id="KW-0274">FAD</keyword>
<evidence type="ECO:0000313" key="8">
    <source>
        <dbReference type="Proteomes" id="UP000078595"/>
    </source>
</evidence>
<dbReference type="AlphaFoldDB" id="A0A1A6A5R2"/>
<dbReference type="STRING" id="1296121.A0A1A6A5R2"/>
<dbReference type="Gene3D" id="3.50.50.60">
    <property type="entry name" value="FAD/NAD(P)-binding domain"/>
    <property type="match status" value="1"/>
</dbReference>
<feature type="domain" description="FAD-binding" evidence="5">
    <location>
        <begin position="6"/>
        <end position="342"/>
    </location>
</feature>
<organism evidence="6">
    <name type="scientific">Kwoniella dejecticola CBS 10117</name>
    <dbReference type="NCBI Taxonomy" id="1296121"/>
    <lineage>
        <taxon>Eukaryota</taxon>
        <taxon>Fungi</taxon>
        <taxon>Dikarya</taxon>
        <taxon>Basidiomycota</taxon>
        <taxon>Agaricomycotina</taxon>
        <taxon>Tremellomycetes</taxon>
        <taxon>Tremellales</taxon>
        <taxon>Cryptococcaceae</taxon>
        <taxon>Kwoniella</taxon>
    </lineage>
</organism>
<dbReference type="GO" id="GO:0071949">
    <property type="term" value="F:FAD binding"/>
    <property type="evidence" value="ECO:0007669"/>
    <property type="project" value="InterPro"/>
</dbReference>
<dbReference type="Proteomes" id="UP000078595">
    <property type="component" value="Chromosome 5"/>
</dbReference>
<dbReference type="InterPro" id="IPR036188">
    <property type="entry name" value="FAD/NAD-bd_sf"/>
</dbReference>
<keyword evidence="4 6" id="KW-0503">Monooxygenase</keyword>
<dbReference type="GeneID" id="28968432"/>
<evidence type="ECO:0000313" key="6">
    <source>
        <dbReference type="EMBL" id="OBR85398.1"/>
    </source>
</evidence>
<keyword evidence="1" id="KW-0285">Flavoprotein</keyword>
<dbReference type="EMBL" id="CP144534">
    <property type="protein sequence ID" value="WWC61707.1"/>
    <property type="molecule type" value="Genomic_DNA"/>
</dbReference>